<dbReference type="HOGENOM" id="CLU_2812728_0_0_1"/>
<keyword evidence="2" id="KW-1185">Reference proteome</keyword>
<reference evidence="1 2" key="1">
    <citation type="journal article" date="2011" name="Genome Biol.">
        <title>Comparative genome sequence analysis underscores mycoparasitism as the ancestral life style of Trichoderma.</title>
        <authorList>
            <person name="Kubicek C.P."/>
            <person name="Herrera-Estrella A."/>
            <person name="Seidl-Seiboth V."/>
            <person name="Martinez D.A."/>
            <person name="Druzhinina I.S."/>
            <person name="Thon M."/>
            <person name="Zeilinger S."/>
            <person name="Casas-Flores S."/>
            <person name="Horwitz B.A."/>
            <person name="Mukherjee P.K."/>
            <person name="Mukherjee M."/>
            <person name="Kredics L."/>
            <person name="Alcaraz L.D."/>
            <person name="Aerts A."/>
            <person name="Antal Z."/>
            <person name="Atanasova L."/>
            <person name="Cervantes-Badillo M.G."/>
            <person name="Challacombe J."/>
            <person name="Chertkov O."/>
            <person name="McCluskey K."/>
            <person name="Coulpier F."/>
            <person name="Deshpande N."/>
            <person name="von Doehren H."/>
            <person name="Ebbole D.J."/>
            <person name="Esquivel-Naranjo E.U."/>
            <person name="Fekete E."/>
            <person name="Flipphi M."/>
            <person name="Glaser F."/>
            <person name="Gomez-Rodriguez E.Y."/>
            <person name="Gruber S."/>
            <person name="Han C."/>
            <person name="Henrissat B."/>
            <person name="Hermosa R."/>
            <person name="Hernandez-Onate M."/>
            <person name="Karaffa L."/>
            <person name="Kosti I."/>
            <person name="Le Crom S."/>
            <person name="Lindquist E."/>
            <person name="Lucas S."/>
            <person name="Luebeck M."/>
            <person name="Luebeck P.S."/>
            <person name="Margeot A."/>
            <person name="Metz B."/>
            <person name="Misra M."/>
            <person name="Nevalainen H."/>
            <person name="Omann M."/>
            <person name="Packer N."/>
            <person name="Perrone G."/>
            <person name="Uresti-Rivera E.E."/>
            <person name="Salamov A."/>
            <person name="Schmoll M."/>
            <person name="Seiboth B."/>
            <person name="Shapiro H."/>
            <person name="Sukno S."/>
            <person name="Tamayo-Ramos J.A."/>
            <person name="Tisch D."/>
            <person name="Wiest A."/>
            <person name="Wilkinson H.H."/>
            <person name="Zhang M."/>
            <person name="Coutinho P.M."/>
            <person name="Kenerley C.M."/>
            <person name="Monte E."/>
            <person name="Baker S.E."/>
            <person name="Grigoriev I.V."/>
        </authorList>
    </citation>
    <scope>NUCLEOTIDE SEQUENCE [LARGE SCALE GENOMIC DNA]</scope>
    <source>
        <strain evidence="2">Gv29-8 / FGSC 10586</strain>
    </source>
</reference>
<dbReference type="AlphaFoldDB" id="G9N7C4"/>
<dbReference type="Proteomes" id="UP000007115">
    <property type="component" value="Unassembled WGS sequence"/>
</dbReference>
<proteinExistence type="predicted"/>
<dbReference type="GeneID" id="25790787"/>
<dbReference type="EMBL" id="ABDF02000088">
    <property type="protein sequence ID" value="EHK17621.1"/>
    <property type="molecule type" value="Genomic_DNA"/>
</dbReference>
<accession>G9N7C4</accession>
<evidence type="ECO:0000313" key="2">
    <source>
        <dbReference type="Proteomes" id="UP000007115"/>
    </source>
</evidence>
<dbReference type="RefSeq" id="XP_013951821.1">
    <property type="nucleotide sequence ID" value="XM_014096346.1"/>
</dbReference>
<dbReference type="InParanoid" id="G9N7C4"/>
<sequence>MRKRGLQKGESGEQKRKGAAAYWSPLYGFDDTTCCADLLRFCCVSRVASSLSVVRKRNQNPRPLQWE</sequence>
<organism evidence="1 2">
    <name type="scientific">Hypocrea virens (strain Gv29-8 / FGSC 10586)</name>
    <name type="common">Gliocladium virens</name>
    <name type="synonym">Trichoderma virens</name>
    <dbReference type="NCBI Taxonomy" id="413071"/>
    <lineage>
        <taxon>Eukaryota</taxon>
        <taxon>Fungi</taxon>
        <taxon>Dikarya</taxon>
        <taxon>Ascomycota</taxon>
        <taxon>Pezizomycotina</taxon>
        <taxon>Sordariomycetes</taxon>
        <taxon>Hypocreomycetidae</taxon>
        <taxon>Hypocreales</taxon>
        <taxon>Hypocreaceae</taxon>
        <taxon>Trichoderma</taxon>
    </lineage>
</organism>
<protein>
    <submittedName>
        <fullName evidence="1">Uncharacterized protein</fullName>
    </submittedName>
</protein>
<dbReference type="VEuPathDB" id="FungiDB:TRIVIDRAFT_214142"/>
<name>G9N7C4_HYPVG</name>
<comment type="caution">
    <text evidence="1">The sequence shown here is derived from an EMBL/GenBank/DDBJ whole genome shotgun (WGS) entry which is preliminary data.</text>
</comment>
<evidence type="ECO:0000313" key="1">
    <source>
        <dbReference type="EMBL" id="EHK17621.1"/>
    </source>
</evidence>
<gene>
    <name evidence="1" type="ORF">TRIVIDRAFT_214142</name>
</gene>